<feature type="region of interest" description="Disordered" evidence="2">
    <location>
        <begin position="664"/>
        <end position="707"/>
    </location>
</feature>
<evidence type="ECO:0000256" key="2">
    <source>
        <dbReference type="SAM" id="MobiDB-lite"/>
    </source>
</evidence>
<keyword evidence="5" id="KW-1185">Reference proteome</keyword>
<dbReference type="PANTHER" id="PTHR34775">
    <property type="entry name" value="TRANSMEMBRANE PROTEIN"/>
    <property type="match status" value="1"/>
</dbReference>
<evidence type="ECO:0000313" key="5">
    <source>
        <dbReference type="Proteomes" id="UP000243975"/>
    </source>
</evidence>
<protein>
    <submittedName>
        <fullName evidence="4">Uncharacterized protein</fullName>
    </submittedName>
</protein>
<keyword evidence="3" id="KW-0472">Membrane</keyword>
<keyword evidence="3" id="KW-0812">Transmembrane</keyword>
<evidence type="ECO:0000313" key="4">
    <source>
        <dbReference type="EMBL" id="KVH93345.1"/>
    </source>
</evidence>
<evidence type="ECO:0000256" key="1">
    <source>
        <dbReference type="SAM" id="Coils"/>
    </source>
</evidence>
<feature type="compositionally biased region" description="Basic and acidic residues" evidence="2">
    <location>
        <begin position="118"/>
        <end position="127"/>
    </location>
</feature>
<dbReference type="AlphaFoldDB" id="A0A103XMD4"/>
<feature type="region of interest" description="Disordered" evidence="2">
    <location>
        <begin position="318"/>
        <end position="341"/>
    </location>
</feature>
<keyword evidence="1" id="KW-0175">Coiled coil</keyword>
<dbReference type="Proteomes" id="UP000243975">
    <property type="component" value="Unassembled WGS sequence"/>
</dbReference>
<feature type="compositionally biased region" description="Polar residues" evidence="2">
    <location>
        <begin position="45"/>
        <end position="71"/>
    </location>
</feature>
<feature type="region of interest" description="Disordered" evidence="2">
    <location>
        <begin position="45"/>
        <end position="139"/>
    </location>
</feature>
<feature type="coiled-coil region" evidence="1">
    <location>
        <begin position="489"/>
        <end position="516"/>
    </location>
</feature>
<dbReference type="OMA" id="ANELCPS"/>
<name>A0A103XMD4_CYNCS</name>
<keyword evidence="3" id="KW-1133">Transmembrane helix</keyword>
<organism evidence="4 5">
    <name type="scientific">Cynara cardunculus var. scolymus</name>
    <name type="common">Globe artichoke</name>
    <name type="synonym">Cynara scolymus</name>
    <dbReference type="NCBI Taxonomy" id="59895"/>
    <lineage>
        <taxon>Eukaryota</taxon>
        <taxon>Viridiplantae</taxon>
        <taxon>Streptophyta</taxon>
        <taxon>Embryophyta</taxon>
        <taxon>Tracheophyta</taxon>
        <taxon>Spermatophyta</taxon>
        <taxon>Magnoliopsida</taxon>
        <taxon>eudicotyledons</taxon>
        <taxon>Gunneridae</taxon>
        <taxon>Pentapetalae</taxon>
        <taxon>asterids</taxon>
        <taxon>campanulids</taxon>
        <taxon>Asterales</taxon>
        <taxon>Asteraceae</taxon>
        <taxon>Carduoideae</taxon>
        <taxon>Cardueae</taxon>
        <taxon>Carduinae</taxon>
        <taxon>Cynara</taxon>
    </lineage>
</organism>
<dbReference type="PANTHER" id="PTHR34775:SF4">
    <property type="entry name" value="TRANSMEMBRANE PROTEIN"/>
    <property type="match status" value="1"/>
</dbReference>
<reference evidence="4 5" key="1">
    <citation type="journal article" date="2016" name="Sci. Rep.">
        <title>The genome sequence of the outbreeding globe artichoke constructed de novo incorporating a phase-aware low-pass sequencing strategy of F1 progeny.</title>
        <authorList>
            <person name="Scaglione D."/>
            <person name="Reyes-Chin-Wo S."/>
            <person name="Acquadro A."/>
            <person name="Froenicke L."/>
            <person name="Portis E."/>
            <person name="Beitel C."/>
            <person name="Tirone M."/>
            <person name="Mauro R."/>
            <person name="Lo Monaco A."/>
            <person name="Mauromicale G."/>
            <person name="Faccioli P."/>
            <person name="Cattivelli L."/>
            <person name="Rieseberg L."/>
            <person name="Michelmore R."/>
            <person name="Lanteri S."/>
        </authorList>
    </citation>
    <scope>NUCLEOTIDE SEQUENCE [LARGE SCALE GENOMIC DNA]</scope>
    <source>
        <strain evidence="4">2C</strain>
    </source>
</reference>
<feature type="non-terminal residue" evidence="4">
    <location>
        <position position="1"/>
    </location>
</feature>
<feature type="compositionally biased region" description="Low complexity" evidence="2">
    <location>
        <begin position="694"/>
        <end position="707"/>
    </location>
</feature>
<dbReference type="STRING" id="59895.A0A103XMD4"/>
<gene>
    <name evidence="4" type="ORF">Ccrd_004591</name>
</gene>
<dbReference type="EMBL" id="LEKV01004777">
    <property type="protein sequence ID" value="KVH93345.1"/>
    <property type="molecule type" value="Genomic_DNA"/>
</dbReference>
<evidence type="ECO:0000256" key="3">
    <source>
        <dbReference type="SAM" id="Phobius"/>
    </source>
</evidence>
<comment type="caution">
    <text evidence="4">The sequence shown here is derived from an EMBL/GenBank/DDBJ whole genome shotgun (WGS) entry which is preliminary data.</text>
</comment>
<proteinExistence type="predicted"/>
<sequence>LQTPLLCLRYQTIRFYSQNQDSSLHLSFSPIEQDLRTLMANIASSRSPSPLSTRNCRNSEVNSTTRRSFNGNPFARPTALTNPRSLNPPTPANSPATIDHVKRHSIGRKSVGNSMFQDGKENHKDTIRSPAKGGSKNFMAPTISAASKFTPSPRKKVLGEKNDVIRTSIQFLDKDLSLKSEETPLDHTTKIEEDSLDSLTLEQKEVVLETPPVLQVNSSSINDATEMLSEVTENSDFINVVDSCPKTRPFCCSPQTSPIIASLDHPSLPPYDPKKNFLSPRPQFLRYKPNPRIEILLNKSDGNDDYGEDDITKLEDSFNLSENSSDAEEEQEVEKEVELGDSVLGSSEDLSEMVSEEKQSDFMVEKASKPRVVKRSKTICLLSLMFLIACFGFSFTDSPPMDLPIYNDFSFQEIYQESLKFAATAKDSLDDLVENVKQWSINFSSYLSQLKSHFSSAHKITSIQFFNLTISPLQEEIMFNRHIGTDYIDAKISEEIQEFEEEIQEFDEEMEDEIEMVDEEVYEEMEVDDDIDVPEEVVIEEQNEIQFQPHEQIQHADADADDSVEKSLNLEDGSSEIASIPVTNSEAIPETKSEMVVNDLEIDSSLADSVADSETLTSFSTVSINTICLAGFSMVILAVSSIFYTIRTKSNATTTTTIRDADMRRESCSSETNSFQKGYKKMKTSSNKRESLASSSTDYSTSTGSPSYGSFTTFERIPIKNGDEVMVTPIRRSSRLMKNQATCS</sequence>
<accession>A0A103XMD4</accession>
<feature type="compositionally biased region" description="Acidic residues" evidence="2">
    <location>
        <begin position="325"/>
        <end position="335"/>
    </location>
</feature>
<feature type="transmembrane region" description="Helical" evidence="3">
    <location>
        <begin position="622"/>
        <end position="646"/>
    </location>
</feature>